<dbReference type="Gene3D" id="1.10.10.10">
    <property type="entry name" value="Winged helix-like DNA-binding domain superfamily/Winged helix DNA-binding domain"/>
    <property type="match status" value="1"/>
</dbReference>
<comment type="caution">
    <text evidence="1">The sequence shown here is derived from an EMBL/GenBank/DDBJ whole genome shotgun (WGS) entry which is preliminary data.</text>
</comment>
<organism evidence="1 2">
    <name type="scientific">Goodea atripinnis</name>
    <dbReference type="NCBI Taxonomy" id="208336"/>
    <lineage>
        <taxon>Eukaryota</taxon>
        <taxon>Metazoa</taxon>
        <taxon>Chordata</taxon>
        <taxon>Craniata</taxon>
        <taxon>Vertebrata</taxon>
        <taxon>Euteleostomi</taxon>
        <taxon>Actinopterygii</taxon>
        <taxon>Neopterygii</taxon>
        <taxon>Teleostei</taxon>
        <taxon>Neoteleostei</taxon>
        <taxon>Acanthomorphata</taxon>
        <taxon>Ovalentaria</taxon>
        <taxon>Atherinomorphae</taxon>
        <taxon>Cyprinodontiformes</taxon>
        <taxon>Goodeidae</taxon>
        <taxon>Goodea</taxon>
    </lineage>
</organism>
<reference evidence="1 2" key="1">
    <citation type="submission" date="2021-06" db="EMBL/GenBank/DDBJ databases">
        <authorList>
            <person name="Palmer J.M."/>
        </authorList>
    </citation>
    <scope>NUCLEOTIDE SEQUENCE [LARGE SCALE GENOMIC DNA]</scope>
    <source>
        <strain evidence="1 2">GA_2019</strain>
        <tissue evidence="1">Muscle</tissue>
    </source>
</reference>
<dbReference type="EMBL" id="JAHRIO010060831">
    <property type="protein sequence ID" value="MEQ2178347.1"/>
    <property type="molecule type" value="Genomic_DNA"/>
</dbReference>
<evidence type="ECO:0000313" key="1">
    <source>
        <dbReference type="EMBL" id="MEQ2178347.1"/>
    </source>
</evidence>
<gene>
    <name evidence="1" type="ORF">GOODEAATRI_013062</name>
</gene>
<dbReference type="Proteomes" id="UP001476798">
    <property type="component" value="Unassembled WGS sequence"/>
</dbReference>
<keyword evidence="2" id="KW-1185">Reference proteome</keyword>
<protein>
    <submittedName>
        <fullName evidence="1">Uncharacterized protein</fullName>
    </submittedName>
</protein>
<accession>A0ABV0P5I5</accession>
<feature type="non-terminal residue" evidence="1">
    <location>
        <position position="1"/>
    </location>
</feature>
<name>A0ABV0P5I5_9TELE</name>
<evidence type="ECO:0000313" key="2">
    <source>
        <dbReference type="Proteomes" id="UP001476798"/>
    </source>
</evidence>
<proteinExistence type="predicted"/>
<sequence>RIQLLAYFGELKFNRNFCKDHPDVSCDNCAKPNVGTIFSVKICAKSAKIQTGMFGMGAAYSRHNADRLFKKLVLDNVLVEDLYITNNGQAVTYISAGPKAMNVLSGHMEGWLPQFRSRVQEHCRRCTRRQETRIPVCPDASGQPAALFKANLFSHELNSA</sequence>
<dbReference type="InterPro" id="IPR036388">
    <property type="entry name" value="WH-like_DNA-bd_sf"/>
</dbReference>